<dbReference type="GO" id="GO:0005634">
    <property type="term" value="C:nucleus"/>
    <property type="evidence" value="ECO:0007669"/>
    <property type="project" value="UniProtKB-SubCell"/>
</dbReference>
<dbReference type="CDD" id="cd12148">
    <property type="entry name" value="fungal_TF_MHR"/>
    <property type="match status" value="1"/>
</dbReference>
<evidence type="ECO:0000256" key="1">
    <source>
        <dbReference type="ARBA" id="ARBA00004123"/>
    </source>
</evidence>
<dbReference type="PROSITE" id="PS00463">
    <property type="entry name" value="ZN2_CY6_FUNGAL_1"/>
    <property type="match status" value="1"/>
</dbReference>
<dbReference type="AlphaFoldDB" id="A0A9P7YYS6"/>
<dbReference type="InterPro" id="IPR001138">
    <property type="entry name" value="Zn2Cys6_DnaBD"/>
</dbReference>
<sequence length="620" mass="69902">METEKRRSKACIECRQQKLRCDASRDYTQPCSRCQQKNIECCVSKTFQRRKKQTKAQLRHENEMLRKQLVCDSSMPSQASGLSHSPAVGEEYMKGPASVEGSLPHLMDHIPHQSSHASTRLESLPLPVVHSTTTAQILGGLELEPRKIDDCFRLFFEHYAISLDLLDHRLPPNQYHRDSSFLFWAIVITGARRYLDDPTIIGQLIGRVINLALLSLSSHDSPLQTVIGLLILCNWTLPIETVVKDLSHVFGGAAMQIAIQNGLHVFGNGQDFARTCLWPNASECAFRSQLWAFCLLTCQSTSFCDGLPPSMVIESFDVDSRRKDTPNPLPSRLAFLQRLHKVQTRGLSTIVQNGLNPETASESSALCSLIDVFDFQIQEFRGDCIGELDYLNLDCARLHIRAFHFFAKPEVIDTTGLIMLFSIARSVLDRVSSLDALRDFALYTVQYVFRTVLLAAFSILKISRSHLAPCIDSNGGEKSYFSSIQIAKRRSLQIGDVDSKCCLILTQLWSSKNVFKRRDGTSDGLQLRTRSRLSMGVVFDCFWWWRAEFGGQLNPYLEDGDLEHHNEQYMSNFDYQHSAGSINHGIVSDWQWAAGMTFPIDNNIGLERHPSANGGYLLPS</sequence>
<evidence type="ECO:0000256" key="3">
    <source>
        <dbReference type="ARBA" id="ARBA00023125"/>
    </source>
</evidence>
<keyword evidence="3" id="KW-0238">DNA-binding</keyword>
<dbReference type="GO" id="GO:0000976">
    <property type="term" value="F:transcription cis-regulatory region binding"/>
    <property type="evidence" value="ECO:0007669"/>
    <property type="project" value="TreeGrafter"/>
</dbReference>
<dbReference type="GO" id="GO:0008270">
    <property type="term" value="F:zinc ion binding"/>
    <property type="evidence" value="ECO:0007669"/>
    <property type="project" value="InterPro"/>
</dbReference>
<dbReference type="InterPro" id="IPR036864">
    <property type="entry name" value="Zn2-C6_fun-type_DNA-bd_sf"/>
</dbReference>
<dbReference type="EMBL" id="MU254074">
    <property type="protein sequence ID" value="KAG9242434.1"/>
    <property type="molecule type" value="Genomic_DNA"/>
</dbReference>
<name>A0A9P7YYS6_9HELO</name>
<dbReference type="GO" id="GO:0000981">
    <property type="term" value="F:DNA-binding transcription factor activity, RNA polymerase II-specific"/>
    <property type="evidence" value="ECO:0007669"/>
    <property type="project" value="InterPro"/>
</dbReference>
<dbReference type="InterPro" id="IPR051089">
    <property type="entry name" value="prtT"/>
</dbReference>
<evidence type="ECO:0000256" key="5">
    <source>
        <dbReference type="ARBA" id="ARBA00023242"/>
    </source>
</evidence>
<keyword evidence="2" id="KW-0805">Transcription regulation</keyword>
<keyword evidence="4" id="KW-0804">Transcription</keyword>
<gene>
    <name evidence="7" type="ORF">BJ878DRAFT_170303</name>
</gene>
<feature type="domain" description="Zn(2)-C6 fungal-type" evidence="6">
    <location>
        <begin position="10"/>
        <end position="41"/>
    </location>
</feature>
<dbReference type="PANTHER" id="PTHR31845">
    <property type="entry name" value="FINGER DOMAIN PROTEIN, PUTATIVE-RELATED"/>
    <property type="match status" value="1"/>
</dbReference>
<comment type="subcellular location">
    <subcellularLocation>
        <location evidence="1">Nucleus</location>
    </subcellularLocation>
</comment>
<evidence type="ECO:0000313" key="7">
    <source>
        <dbReference type="EMBL" id="KAG9242434.1"/>
    </source>
</evidence>
<evidence type="ECO:0000256" key="2">
    <source>
        <dbReference type="ARBA" id="ARBA00023015"/>
    </source>
</evidence>
<dbReference type="Gene3D" id="4.10.240.10">
    <property type="entry name" value="Zn(2)-C6 fungal-type DNA-binding domain"/>
    <property type="match status" value="1"/>
</dbReference>
<dbReference type="PROSITE" id="PS50048">
    <property type="entry name" value="ZN2_CY6_FUNGAL_2"/>
    <property type="match status" value="1"/>
</dbReference>
<dbReference type="SMART" id="SM00066">
    <property type="entry name" value="GAL4"/>
    <property type="match status" value="1"/>
</dbReference>
<protein>
    <recommendedName>
        <fullName evidence="6">Zn(2)-C6 fungal-type domain-containing protein</fullName>
    </recommendedName>
</protein>
<evidence type="ECO:0000256" key="4">
    <source>
        <dbReference type="ARBA" id="ARBA00023163"/>
    </source>
</evidence>
<dbReference type="SUPFAM" id="SSF57701">
    <property type="entry name" value="Zn2/Cys6 DNA-binding domain"/>
    <property type="match status" value="1"/>
</dbReference>
<evidence type="ECO:0000259" key="6">
    <source>
        <dbReference type="PROSITE" id="PS50048"/>
    </source>
</evidence>
<dbReference type="Proteomes" id="UP000887226">
    <property type="component" value="Unassembled WGS sequence"/>
</dbReference>
<keyword evidence="5" id="KW-0539">Nucleus</keyword>
<evidence type="ECO:0000313" key="8">
    <source>
        <dbReference type="Proteomes" id="UP000887226"/>
    </source>
</evidence>
<proteinExistence type="predicted"/>
<dbReference type="CDD" id="cd00067">
    <property type="entry name" value="GAL4"/>
    <property type="match status" value="1"/>
</dbReference>
<reference evidence="7" key="1">
    <citation type="journal article" date="2021" name="IMA Fungus">
        <title>Genomic characterization of three marine fungi, including Emericellopsis atlantica sp. nov. with signatures of a generalist lifestyle and marine biomass degradation.</title>
        <authorList>
            <person name="Hagestad O.C."/>
            <person name="Hou L."/>
            <person name="Andersen J.H."/>
            <person name="Hansen E.H."/>
            <person name="Altermark B."/>
            <person name="Li C."/>
            <person name="Kuhnert E."/>
            <person name="Cox R.J."/>
            <person name="Crous P.W."/>
            <person name="Spatafora J.W."/>
            <person name="Lail K."/>
            <person name="Amirebrahimi M."/>
            <person name="Lipzen A."/>
            <person name="Pangilinan J."/>
            <person name="Andreopoulos W."/>
            <person name="Hayes R.D."/>
            <person name="Ng V."/>
            <person name="Grigoriev I.V."/>
            <person name="Jackson S.A."/>
            <person name="Sutton T.D.S."/>
            <person name="Dobson A.D.W."/>
            <person name="Rama T."/>
        </authorList>
    </citation>
    <scope>NUCLEOTIDE SEQUENCE</scope>
    <source>
        <strain evidence="7">TRa3180A</strain>
    </source>
</reference>
<comment type="caution">
    <text evidence="7">The sequence shown here is derived from an EMBL/GenBank/DDBJ whole genome shotgun (WGS) entry which is preliminary data.</text>
</comment>
<dbReference type="Pfam" id="PF00172">
    <property type="entry name" value="Zn_clus"/>
    <property type="match status" value="1"/>
</dbReference>
<dbReference type="PANTHER" id="PTHR31845:SF21">
    <property type="entry name" value="REGULATORY PROTEIN LEU3"/>
    <property type="match status" value="1"/>
</dbReference>
<accession>A0A9P7YYS6</accession>
<organism evidence="7 8">
    <name type="scientific">Calycina marina</name>
    <dbReference type="NCBI Taxonomy" id="1763456"/>
    <lineage>
        <taxon>Eukaryota</taxon>
        <taxon>Fungi</taxon>
        <taxon>Dikarya</taxon>
        <taxon>Ascomycota</taxon>
        <taxon>Pezizomycotina</taxon>
        <taxon>Leotiomycetes</taxon>
        <taxon>Helotiales</taxon>
        <taxon>Pezizellaceae</taxon>
        <taxon>Calycina</taxon>
    </lineage>
</organism>
<dbReference type="OrthoDB" id="3163292at2759"/>
<keyword evidence="8" id="KW-1185">Reference proteome</keyword>